<protein>
    <submittedName>
        <fullName evidence="3">Triacylglycerol lipase</fullName>
        <ecNumber evidence="3">3.1.1.3</ecNumber>
    </submittedName>
</protein>
<dbReference type="EC" id="3.1.1.3" evidence="3"/>
<evidence type="ECO:0000313" key="3">
    <source>
        <dbReference type="EMBL" id="KPQ29867.1"/>
    </source>
</evidence>
<sequence length="308" mass="32782">MHYAMPLRLMATAFMLVFSMMSHANYTKTQHPIVLVHGVTGFNTIGGLVNYFHTIPWNLERSGARVYSASVSFVNSSEQRGQQLANYVNGLGHAKVNLMAHSQGAPTSRVTASLIPHRIASVTSINGVNKGSKVADVLRGVLPPGSNIEGGVNAIANAAGSLINALSGASNPQDGLAALQTLTTPGTTNLNNALGWKGVNRNACAGTAEDVWINGNKVKFFSWTGRGVWTNVFDITDPFLGVTSLVFGSEPSDGLVGVCSTMMGNVIGTHYDMNHVDAINHLLGARSLWTNPVSLYRSHANRLKNRGL</sequence>
<dbReference type="STRING" id="1305731.GCA_000934705_03454"/>
<comment type="caution">
    <text evidence="3">The sequence shown here is derived from an EMBL/GenBank/DDBJ whole genome shotgun (WGS) entry which is preliminary data.</text>
</comment>
<evidence type="ECO:0000313" key="4">
    <source>
        <dbReference type="Proteomes" id="UP000050416"/>
    </source>
</evidence>
<dbReference type="Pfam" id="PF00561">
    <property type="entry name" value="Abhydrolase_1"/>
    <property type="match status" value="1"/>
</dbReference>
<feature type="signal peptide" evidence="1">
    <location>
        <begin position="1"/>
        <end position="24"/>
    </location>
</feature>
<dbReference type="Proteomes" id="UP000050416">
    <property type="component" value="Unassembled WGS sequence"/>
</dbReference>
<accession>A0A0P7YHS8</accession>
<dbReference type="AlphaFoldDB" id="A0A0P7YHS8"/>
<dbReference type="EMBL" id="LJZQ01000004">
    <property type="protein sequence ID" value="KPQ29867.1"/>
    <property type="molecule type" value="Genomic_DNA"/>
</dbReference>
<gene>
    <name evidence="3" type="ORF">HLUCCX14_04360</name>
</gene>
<dbReference type="InterPro" id="IPR000073">
    <property type="entry name" value="AB_hydrolase_1"/>
</dbReference>
<keyword evidence="1" id="KW-0732">Signal</keyword>
<keyword evidence="3" id="KW-0378">Hydrolase</keyword>
<dbReference type="InterPro" id="IPR029058">
    <property type="entry name" value="AB_hydrolase_fold"/>
</dbReference>
<organism evidence="3 4">
    <name type="scientific">Marinobacter excellens HL-55</name>
    <dbReference type="NCBI Taxonomy" id="1305731"/>
    <lineage>
        <taxon>Bacteria</taxon>
        <taxon>Pseudomonadati</taxon>
        <taxon>Pseudomonadota</taxon>
        <taxon>Gammaproteobacteria</taxon>
        <taxon>Pseudomonadales</taxon>
        <taxon>Marinobacteraceae</taxon>
        <taxon>Marinobacter</taxon>
    </lineage>
</organism>
<dbReference type="GO" id="GO:0004806">
    <property type="term" value="F:triacylglycerol lipase activity"/>
    <property type="evidence" value="ECO:0007669"/>
    <property type="project" value="UniProtKB-EC"/>
</dbReference>
<feature type="domain" description="AB hydrolase-1" evidence="2">
    <location>
        <begin position="32"/>
        <end position="129"/>
    </location>
</feature>
<dbReference type="OrthoDB" id="2004167at2"/>
<proteinExistence type="predicted"/>
<reference evidence="3 4" key="1">
    <citation type="submission" date="2015-09" db="EMBL/GenBank/DDBJ databases">
        <title>Identification and resolution of microdiversity through metagenomic sequencing of parallel consortia.</title>
        <authorList>
            <person name="Nelson W.C."/>
            <person name="Romine M.F."/>
            <person name="Lindemann S.R."/>
        </authorList>
    </citation>
    <scope>NUCLEOTIDE SEQUENCE [LARGE SCALE GENOMIC DNA]</scope>
    <source>
        <strain evidence="3">HL-55</strain>
    </source>
</reference>
<dbReference type="Gene3D" id="3.40.50.1820">
    <property type="entry name" value="alpha/beta hydrolase"/>
    <property type="match status" value="1"/>
</dbReference>
<feature type="chain" id="PRO_5006146358" evidence="1">
    <location>
        <begin position="25"/>
        <end position="308"/>
    </location>
</feature>
<dbReference type="SUPFAM" id="SSF53474">
    <property type="entry name" value="alpha/beta-Hydrolases"/>
    <property type="match status" value="1"/>
</dbReference>
<name>A0A0P7YHS8_9GAMM</name>
<evidence type="ECO:0000259" key="2">
    <source>
        <dbReference type="Pfam" id="PF00561"/>
    </source>
</evidence>
<evidence type="ECO:0000256" key="1">
    <source>
        <dbReference type="SAM" id="SignalP"/>
    </source>
</evidence>
<dbReference type="PATRIC" id="fig|1305731.5.peg.2968"/>